<dbReference type="Proteomes" id="UP000298030">
    <property type="component" value="Unassembled WGS sequence"/>
</dbReference>
<evidence type="ECO:0000313" key="2">
    <source>
        <dbReference type="Proteomes" id="UP000298030"/>
    </source>
</evidence>
<evidence type="ECO:0008006" key="3">
    <source>
        <dbReference type="Google" id="ProtNLM"/>
    </source>
</evidence>
<proteinExistence type="predicted"/>
<gene>
    <name evidence="1" type="ORF">FA13DRAFT_1724384</name>
</gene>
<dbReference type="Gene3D" id="3.30.710.10">
    <property type="entry name" value="Potassium Channel Kv1.1, Chain A"/>
    <property type="match status" value="1"/>
</dbReference>
<dbReference type="EMBL" id="QPFP01000001">
    <property type="protein sequence ID" value="TEB40157.1"/>
    <property type="molecule type" value="Genomic_DNA"/>
</dbReference>
<sequence length="483" mass="52263">MEGEQRDIMPLISSAGPTRDKEYYFEDGSCIFLVEKVLFNVHRSMLSRDGSSFGTMFSLPQGGTQEGKSDENPIVLTGETASEFRHFLSALYALPPQLRDLTSPTANLSVLISIARVSNKYAFRSLEAWALEAIQDYVNRNPSPILSSIPHHASYIYSPSDSADLSTTANAADSSMSPANASTAQLTRLIRLAQLCGHTPLLNTMINFLRELMSKSLQYAYLAMTLSDELGLKSLRGAAYLEVMQKAQIVRPLDLDLGLTPSSSSSLPTSSSTSSSISSSAASGATAVAGSTAITHSQAYNLMLGAMANAVAPLTVPVHTTAPAPIASTSTATASLSSSPPNTTGTCRPLTRLVSLPITPPQRLRLLTGYYRLSHTWDLLRMTPPSFEHAPSCATTWHQHGCMQAWHEFWKDKTAKSDAVLALGAADVLGRLKAIQKEYERWGSAAYMHNDCRVSARKRMGEVVKRVEEGLSDCFESEGEGEV</sequence>
<protein>
    <recommendedName>
        <fullName evidence="3">BTB domain-containing protein</fullName>
    </recommendedName>
</protein>
<dbReference type="OrthoDB" id="8117402at2759"/>
<keyword evidence="2" id="KW-1185">Reference proteome</keyword>
<name>A0A4Y7U140_COPMI</name>
<evidence type="ECO:0000313" key="1">
    <source>
        <dbReference type="EMBL" id="TEB40157.1"/>
    </source>
</evidence>
<dbReference type="AlphaFoldDB" id="A0A4Y7U140"/>
<organism evidence="1 2">
    <name type="scientific">Coprinellus micaceus</name>
    <name type="common">Glistening ink-cap mushroom</name>
    <name type="synonym">Coprinus micaceus</name>
    <dbReference type="NCBI Taxonomy" id="71717"/>
    <lineage>
        <taxon>Eukaryota</taxon>
        <taxon>Fungi</taxon>
        <taxon>Dikarya</taxon>
        <taxon>Basidiomycota</taxon>
        <taxon>Agaricomycotina</taxon>
        <taxon>Agaricomycetes</taxon>
        <taxon>Agaricomycetidae</taxon>
        <taxon>Agaricales</taxon>
        <taxon>Agaricineae</taxon>
        <taxon>Psathyrellaceae</taxon>
        <taxon>Coprinellus</taxon>
    </lineage>
</organism>
<comment type="caution">
    <text evidence="1">The sequence shown here is derived from an EMBL/GenBank/DDBJ whole genome shotgun (WGS) entry which is preliminary data.</text>
</comment>
<accession>A0A4Y7U140</accession>
<dbReference type="InterPro" id="IPR011333">
    <property type="entry name" value="SKP1/BTB/POZ_sf"/>
</dbReference>
<reference evidence="1 2" key="1">
    <citation type="journal article" date="2019" name="Nat. Ecol. Evol.">
        <title>Megaphylogeny resolves global patterns of mushroom evolution.</title>
        <authorList>
            <person name="Varga T."/>
            <person name="Krizsan K."/>
            <person name="Foldi C."/>
            <person name="Dima B."/>
            <person name="Sanchez-Garcia M."/>
            <person name="Sanchez-Ramirez S."/>
            <person name="Szollosi G.J."/>
            <person name="Szarkandi J.G."/>
            <person name="Papp V."/>
            <person name="Albert L."/>
            <person name="Andreopoulos W."/>
            <person name="Angelini C."/>
            <person name="Antonin V."/>
            <person name="Barry K.W."/>
            <person name="Bougher N.L."/>
            <person name="Buchanan P."/>
            <person name="Buyck B."/>
            <person name="Bense V."/>
            <person name="Catcheside P."/>
            <person name="Chovatia M."/>
            <person name="Cooper J."/>
            <person name="Damon W."/>
            <person name="Desjardin D."/>
            <person name="Finy P."/>
            <person name="Geml J."/>
            <person name="Haridas S."/>
            <person name="Hughes K."/>
            <person name="Justo A."/>
            <person name="Karasinski D."/>
            <person name="Kautmanova I."/>
            <person name="Kiss B."/>
            <person name="Kocsube S."/>
            <person name="Kotiranta H."/>
            <person name="LaButti K.M."/>
            <person name="Lechner B.E."/>
            <person name="Liimatainen K."/>
            <person name="Lipzen A."/>
            <person name="Lukacs Z."/>
            <person name="Mihaltcheva S."/>
            <person name="Morgado L.N."/>
            <person name="Niskanen T."/>
            <person name="Noordeloos M.E."/>
            <person name="Ohm R.A."/>
            <person name="Ortiz-Santana B."/>
            <person name="Ovrebo C."/>
            <person name="Racz N."/>
            <person name="Riley R."/>
            <person name="Savchenko A."/>
            <person name="Shiryaev A."/>
            <person name="Soop K."/>
            <person name="Spirin V."/>
            <person name="Szebenyi C."/>
            <person name="Tomsovsky M."/>
            <person name="Tulloss R.E."/>
            <person name="Uehling J."/>
            <person name="Grigoriev I.V."/>
            <person name="Vagvolgyi C."/>
            <person name="Papp T."/>
            <person name="Martin F.M."/>
            <person name="Miettinen O."/>
            <person name="Hibbett D.S."/>
            <person name="Nagy L.G."/>
        </authorList>
    </citation>
    <scope>NUCLEOTIDE SEQUENCE [LARGE SCALE GENOMIC DNA]</scope>
    <source>
        <strain evidence="1 2">FP101781</strain>
    </source>
</reference>